<dbReference type="CDD" id="cd05380">
    <property type="entry name" value="CAP_euk"/>
    <property type="match status" value="1"/>
</dbReference>
<dbReference type="Proteomes" id="UP000024635">
    <property type="component" value="Unassembled WGS sequence"/>
</dbReference>
<reference evidence="3" key="1">
    <citation type="journal article" date="2015" name="Nat. Genet.">
        <title>The genome and transcriptome of the zoonotic hookworm Ancylostoma ceylanicum identify infection-specific gene families.</title>
        <authorList>
            <person name="Schwarz E.M."/>
            <person name="Hu Y."/>
            <person name="Antoshechkin I."/>
            <person name="Miller M.M."/>
            <person name="Sternberg P.W."/>
            <person name="Aroian R.V."/>
        </authorList>
    </citation>
    <scope>NUCLEOTIDE SEQUENCE</scope>
    <source>
        <strain evidence="3">HY135</strain>
    </source>
</reference>
<name>A0A016VSL6_9BILA</name>
<dbReference type="AlphaFoldDB" id="A0A016VSL6"/>
<accession>A0A016VSL6</accession>
<gene>
    <name evidence="2" type="primary">Acey_s0005.g2699</name>
    <name evidence="2" type="ORF">Y032_0005g2699</name>
</gene>
<comment type="caution">
    <text evidence="2">The sequence shown here is derived from an EMBL/GenBank/DDBJ whole genome shotgun (WGS) entry which is preliminary data.</text>
</comment>
<proteinExistence type="predicted"/>
<dbReference type="OrthoDB" id="414826at2759"/>
<evidence type="ECO:0000313" key="3">
    <source>
        <dbReference type="Proteomes" id="UP000024635"/>
    </source>
</evidence>
<dbReference type="Pfam" id="PF00188">
    <property type="entry name" value="CAP"/>
    <property type="match status" value="1"/>
</dbReference>
<evidence type="ECO:0000313" key="2">
    <source>
        <dbReference type="EMBL" id="EYC30529.1"/>
    </source>
</evidence>
<evidence type="ECO:0000259" key="1">
    <source>
        <dbReference type="Pfam" id="PF00188"/>
    </source>
</evidence>
<dbReference type="STRING" id="53326.A0A016VSL6"/>
<dbReference type="SUPFAM" id="SSF55797">
    <property type="entry name" value="PR-1-like"/>
    <property type="match status" value="1"/>
</dbReference>
<dbReference type="Gene3D" id="3.40.33.10">
    <property type="entry name" value="CAP"/>
    <property type="match status" value="1"/>
</dbReference>
<protein>
    <recommendedName>
        <fullName evidence="1">SCP domain-containing protein</fullName>
    </recommendedName>
</protein>
<organism evidence="2 3">
    <name type="scientific">Ancylostoma ceylanicum</name>
    <dbReference type="NCBI Taxonomy" id="53326"/>
    <lineage>
        <taxon>Eukaryota</taxon>
        <taxon>Metazoa</taxon>
        <taxon>Ecdysozoa</taxon>
        <taxon>Nematoda</taxon>
        <taxon>Chromadorea</taxon>
        <taxon>Rhabditida</taxon>
        <taxon>Rhabditina</taxon>
        <taxon>Rhabditomorpha</taxon>
        <taxon>Strongyloidea</taxon>
        <taxon>Ancylostomatidae</taxon>
        <taxon>Ancylostomatinae</taxon>
        <taxon>Ancylostoma</taxon>
    </lineage>
</organism>
<dbReference type="EMBL" id="JARK01001341">
    <property type="protein sequence ID" value="EYC30529.1"/>
    <property type="molecule type" value="Genomic_DNA"/>
</dbReference>
<feature type="domain" description="SCP" evidence="1">
    <location>
        <begin position="80"/>
        <end position="178"/>
    </location>
</feature>
<dbReference type="InterPro" id="IPR035940">
    <property type="entry name" value="CAP_sf"/>
</dbReference>
<dbReference type="InterPro" id="IPR014044">
    <property type="entry name" value="CAP_dom"/>
</dbReference>
<keyword evidence="3" id="KW-1185">Reference proteome</keyword>
<sequence length="181" mass="20430">MRARSFDGDVFSRGLEVVKSHLCSEPPNVSSLLVNLPTSSQPHPVVSQTEMCSVPLLLPIMRVACWLLWLALLHSFDSEAWDCNLEDQAQDAAKACTAYNGKYGVNEKMFKANPCNITAETDKVLREWWDEVRNVELENGNKYNDQIKHFGVMAYYPITVVGCSYSQCTGQTNLLCLYQRT</sequence>